<keyword evidence="2 4" id="KW-0863">Zinc-finger</keyword>
<dbReference type="InterPro" id="IPR010666">
    <property type="entry name" value="Znf_GRF"/>
</dbReference>
<feature type="compositionally biased region" description="Low complexity" evidence="6">
    <location>
        <begin position="1"/>
        <end position="15"/>
    </location>
</feature>
<evidence type="ECO:0000256" key="4">
    <source>
        <dbReference type="PROSITE-ProRule" id="PRU01343"/>
    </source>
</evidence>
<dbReference type="PANTHER" id="PTHR33248">
    <property type="entry name" value="ZINC ION-BINDING PROTEIN"/>
    <property type="match status" value="1"/>
</dbReference>
<name>A0A6A1W2I3_9ROSI</name>
<keyword evidence="7" id="KW-0472">Membrane</keyword>
<evidence type="ECO:0000256" key="3">
    <source>
        <dbReference type="ARBA" id="ARBA00022833"/>
    </source>
</evidence>
<dbReference type="OrthoDB" id="1675519at2759"/>
<dbReference type="Pfam" id="PF06839">
    <property type="entry name" value="Zn_ribbon_GRF"/>
    <property type="match status" value="1"/>
</dbReference>
<feature type="coiled-coil region" evidence="5">
    <location>
        <begin position="83"/>
        <end position="152"/>
    </location>
</feature>
<keyword evidence="5" id="KW-0175">Coiled coil</keyword>
<comment type="caution">
    <text evidence="9">The sequence shown here is derived from an EMBL/GenBank/DDBJ whole genome shotgun (WGS) entry which is preliminary data.</text>
</comment>
<dbReference type="Proteomes" id="UP000516437">
    <property type="component" value="Chromosome 3"/>
</dbReference>
<keyword evidence="7" id="KW-0812">Transmembrane</keyword>
<sequence length="173" mass="19720">MASSSSISTARSSASQRWAPREVSEPPRCKCGISTSVRRSFTPENFGRRFFGCPNYTGRENPGCGFFDWLDYPAAFEANDDALVLLIVKMQRLEEKLEAEIAKSQAKDVEIDSFKEREKLLEEKLQGSNNNLKVKDEEIKRLKENGHRLREQLIKSWVLFIFVLVVGISLGMK</sequence>
<keyword evidence="10" id="KW-1185">Reference proteome</keyword>
<organism evidence="9 10">
    <name type="scientific">Morella rubra</name>
    <name type="common">Chinese bayberry</name>
    <dbReference type="NCBI Taxonomy" id="262757"/>
    <lineage>
        <taxon>Eukaryota</taxon>
        <taxon>Viridiplantae</taxon>
        <taxon>Streptophyta</taxon>
        <taxon>Embryophyta</taxon>
        <taxon>Tracheophyta</taxon>
        <taxon>Spermatophyta</taxon>
        <taxon>Magnoliopsida</taxon>
        <taxon>eudicotyledons</taxon>
        <taxon>Gunneridae</taxon>
        <taxon>Pentapetalae</taxon>
        <taxon>rosids</taxon>
        <taxon>fabids</taxon>
        <taxon>Fagales</taxon>
        <taxon>Myricaceae</taxon>
        <taxon>Morella</taxon>
    </lineage>
</organism>
<proteinExistence type="predicted"/>
<feature type="transmembrane region" description="Helical" evidence="7">
    <location>
        <begin position="153"/>
        <end position="172"/>
    </location>
</feature>
<protein>
    <recommendedName>
        <fullName evidence="8">GRF-type domain-containing protein</fullName>
    </recommendedName>
</protein>
<reference evidence="9 10" key="1">
    <citation type="journal article" date="2019" name="Plant Biotechnol. J.">
        <title>The red bayberry genome and genetic basis of sex determination.</title>
        <authorList>
            <person name="Jia H.M."/>
            <person name="Jia H.J."/>
            <person name="Cai Q.L."/>
            <person name="Wang Y."/>
            <person name="Zhao H.B."/>
            <person name="Yang W.F."/>
            <person name="Wang G.Y."/>
            <person name="Li Y.H."/>
            <person name="Zhan D.L."/>
            <person name="Shen Y.T."/>
            <person name="Niu Q.F."/>
            <person name="Chang L."/>
            <person name="Qiu J."/>
            <person name="Zhao L."/>
            <person name="Xie H.B."/>
            <person name="Fu W.Y."/>
            <person name="Jin J."/>
            <person name="Li X.W."/>
            <person name="Jiao Y."/>
            <person name="Zhou C.C."/>
            <person name="Tu T."/>
            <person name="Chai C.Y."/>
            <person name="Gao J.L."/>
            <person name="Fan L.J."/>
            <person name="van de Weg E."/>
            <person name="Wang J.Y."/>
            <person name="Gao Z.S."/>
        </authorList>
    </citation>
    <scope>NUCLEOTIDE SEQUENCE [LARGE SCALE GENOMIC DNA]</scope>
    <source>
        <tissue evidence="9">Leaves</tissue>
    </source>
</reference>
<evidence type="ECO:0000256" key="7">
    <source>
        <dbReference type="SAM" id="Phobius"/>
    </source>
</evidence>
<evidence type="ECO:0000256" key="6">
    <source>
        <dbReference type="SAM" id="MobiDB-lite"/>
    </source>
</evidence>
<gene>
    <name evidence="9" type="ORF">CJ030_MR3G012250</name>
</gene>
<keyword evidence="7" id="KW-1133">Transmembrane helix</keyword>
<evidence type="ECO:0000256" key="2">
    <source>
        <dbReference type="ARBA" id="ARBA00022771"/>
    </source>
</evidence>
<accession>A0A6A1W2I3</accession>
<evidence type="ECO:0000256" key="1">
    <source>
        <dbReference type="ARBA" id="ARBA00022723"/>
    </source>
</evidence>
<keyword evidence="3" id="KW-0862">Zinc</keyword>
<evidence type="ECO:0000259" key="8">
    <source>
        <dbReference type="PROSITE" id="PS51999"/>
    </source>
</evidence>
<evidence type="ECO:0000256" key="5">
    <source>
        <dbReference type="SAM" id="Coils"/>
    </source>
</evidence>
<dbReference type="EMBL" id="RXIC02000021">
    <property type="protein sequence ID" value="KAB1219454.1"/>
    <property type="molecule type" value="Genomic_DNA"/>
</dbReference>
<dbReference type="AlphaFoldDB" id="A0A6A1W2I3"/>
<dbReference type="GO" id="GO:0008270">
    <property type="term" value="F:zinc ion binding"/>
    <property type="evidence" value="ECO:0007669"/>
    <property type="project" value="UniProtKB-KW"/>
</dbReference>
<feature type="region of interest" description="Disordered" evidence="6">
    <location>
        <begin position="1"/>
        <end position="26"/>
    </location>
</feature>
<keyword evidence="1" id="KW-0479">Metal-binding</keyword>
<dbReference type="PROSITE" id="PS51999">
    <property type="entry name" value="ZF_GRF"/>
    <property type="match status" value="1"/>
</dbReference>
<evidence type="ECO:0000313" key="10">
    <source>
        <dbReference type="Proteomes" id="UP000516437"/>
    </source>
</evidence>
<feature type="domain" description="GRF-type" evidence="8">
    <location>
        <begin position="29"/>
        <end position="73"/>
    </location>
</feature>
<evidence type="ECO:0000313" key="9">
    <source>
        <dbReference type="EMBL" id="KAB1219454.1"/>
    </source>
</evidence>